<name>A0A5C5ZVH4_9BACT</name>
<protein>
    <submittedName>
        <fullName evidence="2">Autotransporter-associated beta strand repeat protein</fullName>
    </submittedName>
</protein>
<reference evidence="2 3" key="1">
    <citation type="submission" date="2019-02" db="EMBL/GenBank/DDBJ databases">
        <title>Deep-cultivation of Planctomycetes and their phenomic and genomic characterization uncovers novel biology.</title>
        <authorList>
            <person name="Wiegand S."/>
            <person name="Jogler M."/>
            <person name="Boedeker C."/>
            <person name="Pinto D."/>
            <person name="Vollmers J."/>
            <person name="Rivas-Marin E."/>
            <person name="Kohn T."/>
            <person name="Peeters S.H."/>
            <person name="Heuer A."/>
            <person name="Rast P."/>
            <person name="Oberbeckmann S."/>
            <person name="Bunk B."/>
            <person name="Jeske O."/>
            <person name="Meyerdierks A."/>
            <person name="Storesund J.E."/>
            <person name="Kallscheuer N."/>
            <person name="Luecker S."/>
            <person name="Lage O.M."/>
            <person name="Pohl T."/>
            <person name="Merkel B.J."/>
            <person name="Hornburger P."/>
            <person name="Mueller R.-W."/>
            <person name="Bruemmer F."/>
            <person name="Labrenz M."/>
            <person name="Spormann A.M."/>
            <person name="Op Den Camp H."/>
            <person name="Overmann J."/>
            <person name="Amann R."/>
            <person name="Jetten M.S.M."/>
            <person name="Mascher T."/>
            <person name="Medema M.H."/>
            <person name="Devos D.P."/>
            <person name="Kaster A.-K."/>
            <person name="Ovreas L."/>
            <person name="Rohde M."/>
            <person name="Galperin M.Y."/>
            <person name="Jogler C."/>
        </authorList>
    </citation>
    <scope>NUCLEOTIDE SEQUENCE [LARGE SCALE GENOMIC DNA]</scope>
    <source>
        <strain evidence="2 3">Mal64</strain>
    </source>
</reference>
<accession>A0A5C5ZVH4</accession>
<keyword evidence="3" id="KW-1185">Reference proteome</keyword>
<dbReference type="EMBL" id="SJPQ01000001">
    <property type="protein sequence ID" value="TWT90941.1"/>
    <property type="molecule type" value="Genomic_DNA"/>
</dbReference>
<evidence type="ECO:0000313" key="2">
    <source>
        <dbReference type="EMBL" id="TWT90941.1"/>
    </source>
</evidence>
<dbReference type="InterPro" id="IPR013425">
    <property type="entry name" value="Autotrns_rpt"/>
</dbReference>
<dbReference type="Proteomes" id="UP000315440">
    <property type="component" value="Unassembled WGS sequence"/>
</dbReference>
<evidence type="ECO:0000313" key="3">
    <source>
        <dbReference type="Proteomes" id="UP000315440"/>
    </source>
</evidence>
<keyword evidence="1" id="KW-0732">Signal</keyword>
<comment type="caution">
    <text evidence="2">The sequence shown here is derived from an EMBL/GenBank/DDBJ whole genome shotgun (WGS) entry which is preliminary data.</text>
</comment>
<dbReference type="InterPro" id="IPR018247">
    <property type="entry name" value="EF_Hand_1_Ca_BS"/>
</dbReference>
<evidence type="ECO:0000256" key="1">
    <source>
        <dbReference type="ARBA" id="ARBA00022729"/>
    </source>
</evidence>
<dbReference type="Pfam" id="PF12951">
    <property type="entry name" value="PATR"/>
    <property type="match status" value="1"/>
</dbReference>
<dbReference type="RefSeq" id="WP_197525513.1">
    <property type="nucleotide sequence ID" value="NZ_SJPQ01000001.1"/>
</dbReference>
<dbReference type="AlphaFoldDB" id="A0A5C5ZVH4"/>
<sequence length="1010" mass="105551">MLLSTTAVAQLAESNWDSSLTGSQDWQVDANWSTPTFPNDPDRMDPDMTVFTPVIGANLSVGLGADLNVNVGATDVAVAGLRMGGSAGPVSTTVSSSGGRLVFENYELPDTTDEDDVIQPWNSGRALLVSGGSAGSTNEISAPVQFNDIVDVGTYDDGVTKFRTTKDLTLSGQLTFSGNSSINALSSNSIYVTGPVVTEAAPTTENPDATTTARFNANSDSRGTVHLQSVISGPGTLRVGGGGGTTIISAANTVSNFSYGSGTLVLANDQAMGLDTRIGSGGLGAAITSDNDARTVSASMVLSNYPLVAGDHSLTWLGDITQRNSRGWVNHIAKGKTFNIAGTIAADEDPPEDIPNEREFYFDGTGDWNISGKMVNRLDSEDYPLPENDQPQSFGLRGIGSVHVTGTDNTYSAYTRIQGGNWHYATNDAMSPAVIQATGGGTIGVDTGTIYVGGNPANVNTDFLIRLNNRSQQTATFMDDVESFMDYDTGGLMLSSHETDADFDFTSGMLRNAESMSLSGPAEGITYTGSVTPADSTYRFGGGTGVITLPGTNQLTGNNKLLATNGLDSGSVSGLGGVRITGVNDYTGETRIQGKYLRSLSSSAGGVGMANNSYNGTTLIVTEMANGGVSSSIGASSSSADNLVIQGSTLRYEGDGDTTDRLFTIGTHGATLDSSGSGAIVFNNTGALKIMTASDRVGTVSNAFDHETGITQSGEWIPFGFEDTSDLVRGMIVSEDGNHMEESELDDDDIITVTGIQSPTRFVISDQQNLFVNYEETPSTWSFIDVQRTFTLTGDNTGDNTLASVIGDSVTNLVNLEKEGSGKWILTAPNTYTGDTSVDEGILSITNAYLADTADVRVDDNAVFDLDFAGIDTVSSLFLDDASVPAGTYGAFGTGADYESDYFSGTGILEVTLQIETRVAGDYNNNGVVDAADFTVFRDNLGAAEGTLINDFLGGVVGAVHYDQWVENFGSTEVVPIEMPEMSVAVPEPAAVALGLIALLSVCFGRGAKK</sequence>
<dbReference type="PROSITE" id="PS00018">
    <property type="entry name" value="EF_HAND_1"/>
    <property type="match status" value="1"/>
</dbReference>
<organism evidence="2 3">
    <name type="scientific">Pseudobythopirellula maris</name>
    <dbReference type="NCBI Taxonomy" id="2527991"/>
    <lineage>
        <taxon>Bacteria</taxon>
        <taxon>Pseudomonadati</taxon>
        <taxon>Planctomycetota</taxon>
        <taxon>Planctomycetia</taxon>
        <taxon>Pirellulales</taxon>
        <taxon>Lacipirellulaceae</taxon>
        <taxon>Pseudobythopirellula</taxon>
    </lineage>
</organism>
<proteinExistence type="predicted"/>
<gene>
    <name evidence="2" type="ORF">Mal64_13400</name>
</gene>
<dbReference type="NCBIfam" id="TIGR02601">
    <property type="entry name" value="autotrns_rpt"/>
    <property type="match status" value="1"/>
</dbReference>